<dbReference type="EMBL" id="JFDO01000016">
    <property type="protein sequence ID" value="KEZ19065.1"/>
    <property type="molecule type" value="Genomic_DNA"/>
</dbReference>
<proteinExistence type="predicted"/>
<keyword evidence="1" id="KW-0472">Membrane</keyword>
<comment type="caution">
    <text evidence="2">The sequence shown here is derived from an EMBL/GenBank/DDBJ whole genome shotgun (WGS) entry which is preliminary data.</text>
</comment>
<organism evidence="2 3">
    <name type="scientific">Mycoplasma capricolum subsp. capricolum 14232</name>
    <dbReference type="NCBI Taxonomy" id="1188238"/>
    <lineage>
        <taxon>Bacteria</taxon>
        <taxon>Bacillati</taxon>
        <taxon>Mycoplasmatota</taxon>
        <taxon>Mollicutes</taxon>
        <taxon>Mycoplasmataceae</taxon>
        <taxon>Mycoplasma</taxon>
    </lineage>
</organism>
<sequence>MTTAKFYSAIELFFFEDKKWYFINSFTNFHQPLALWKKFIYKMCLFILRLFYIKLSLLSIFSSYLIKIKY</sequence>
<protein>
    <submittedName>
        <fullName evidence="2">Uncharacterized protein</fullName>
    </submittedName>
</protein>
<dbReference type="AlphaFoldDB" id="A0A084EM73"/>
<evidence type="ECO:0000313" key="2">
    <source>
        <dbReference type="EMBL" id="KEZ19065.1"/>
    </source>
</evidence>
<dbReference type="Proteomes" id="UP000028533">
    <property type="component" value="Unassembled WGS sequence"/>
</dbReference>
<evidence type="ECO:0000256" key="1">
    <source>
        <dbReference type="SAM" id="Phobius"/>
    </source>
</evidence>
<evidence type="ECO:0000313" key="3">
    <source>
        <dbReference type="Proteomes" id="UP000028533"/>
    </source>
</evidence>
<feature type="transmembrane region" description="Helical" evidence="1">
    <location>
        <begin position="39"/>
        <end position="66"/>
    </location>
</feature>
<keyword evidence="1" id="KW-0812">Transmembrane</keyword>
<name>A0A084EM73_MYCCA</name>
<accession>A0A084EM73</accession>
<gene>
    <name evidence="2" type="ORF">MCAPa_3760</name>
</gene>
<reference evidence="2 3" key="1">
    <citation type="submission" date="2014-02" db="EMBL/GenBank/DDBJ databases">
        <title>Genome sequence of Mycoplasma capricolum subsp. capricolum strain 14232.</title>
        <authorList>
            <person name="Sirand-Pugnet P."/>
            <person name="Breton M."/>
            <person name="Dordet-Frisoni E."/>
            <person name="Baranowski E."/>
            <person name="Barre A."/>
            <person name="Couture C."/>
            <person name="Dupuy V."/>
            <person name="Gaurivaud P."/>
            <person name="Jacob D."/>
            <person name="Lemaitre C."/>
            <person name="Manso-Silvan L."/>
            <person name="Nikolski M."/>
            <person name="Nouvel L.-X."/>
            <person name="Poumarat F."/>
            <person name="Tardy F."/>
            <person name="Thebault P."/>
            <person name="Theil S."/>
            <person name="Citti C."/>
            <person name="Thiaucourt F."/>
            <person name="Blanchard A."/>
        </authorList>
    </citation>
    <scope>NUCLEOTIDE SEQUENCE [LARGE SCALE GENOMIC DNA]</scope>
    <source>
        <strain evidence="2 3">14232</strain>
    </source>
</reference>
<keyword evidence="1" id="KW-1133">Transmembrane helix</keyword>